<keyword evidence="2" id="KW-1185">Reference proteome</keyword>
<evidence type="ECO:0000313" key="2">
    <source>
        <dbReference type="Proteomes" id="UP001458880"/>
    </source>
</evidence>
<dbReference type="AlphaFoldDB" id="A0AAW1LSS5"/>
<name>A0AAW1LSS5_POPJA</name>
<evidence type="ECO:0000313" key="1">
    <source>
        <dbReference type="EMBL" id="KAK9737068.1"/>
    </source>
</evidence>
<reference evidence="1 2" key="1">
    <citation type="journal article" date="2024" name="BMC Genomics">
        <title>De novo assembly and annotation of Popillia japonica's genome with initial clues to its potential as an invasive pest.</title>
        <authorList>
            <person name="Cucini C."/>
            <person name="Boschi S."/>
            <person name="Funari R."/>
            <person name="Cardaioli E."/>
            <person name="Iannotti N."/>
            <person name="Marturano G."/>
            <person name="Paoli F."/>
            <person name="Bruttini M."/>
            <person name="Carapelli A."/>
            <person name="Frati F."/>
            <person name="Nardi F."/>
        </authorList>
    </citation>
    <scope>NUCLEOTIDE SEQUENCE [LARGE SCALE GENOMIC DNA]</scope>
    <source>
        <strain evidence="1">DMR45628</strain>
    </source>
</reference>
<gene>
    <name evidence="1" type="ORF">QE152_g11031</name>
</gene>
<organism evidence="1 2">
    <name type="scientific">Popillia japonica</name>
    <name type="common">Japanese beetle</name>
    <dbReference type="NCBI Taxonomy" id="7064"/>
    <lineage>
        <taxon>Eukaryota</taxon>
        <taxon>Metazoa</taxon>
        <taxon>Ecdysozoa</taxon>
        <taxon>Arthropoda</taxon>
        <taxon>Hexapoda</taxon>
        <taxon>Insecta</taxon>
        <taxon>Pterygota</taxon>
        <taxon>Neoptera</taxon>
        <taxon>Endopterygota</taxon>
        <taxon>Coleoptera</taxon>
        <taxon>Polyphaga</taxon>
        <taxon>Scarabaeiformia</taxon>
        <taxon>Scarabaeidae</taxon>
        <taxon>Rutelinae</taxon>
        <taxon>Popillia</taxon>
    </lineage>
</organism>
<comment type="caution">
    <text evidence="1">The sequence shown here is derived from an EMBL/GenBank/DDBJ whole genome shotgun (WGS) entry which is preliminary data.</text>
</comment>
<protein>
    <submittedName>
        <fullName evidence="1">Uncharacterized protein</fullName>
    </submittedName>
</protein>
<dbReference type="EMBL" id="JASPKY010000105">
    <property type="protein sequence ID" value="KAK9737068.1"/>
    <property type="molecule type" value="Genomic_DNA"/>
</dbReference>
<accession>A0AAW1LSS5</accession>
<sequence>MKQVITAVSDIFNRLYYSDKSSHDSCVPTEKILVSQFMSYQTYKYGPVTNNQHSIQASVEIDWAPPINICEGHNCPLTDEVMLCKFLHGFQDTETFVSHVC</sequence>
<proteinExistence type="predicted"/>
<dbReference type="Proteomes" id="UP001458880">
    <property type="component" value="Unassembled WGS sequence"/>
</dbReference>